<proteinExistence type="predicted"/>
<evidence type="ECO:0000313" key="1">
    <source>
        <dbReference type="EMBL" id="VAW43408.1"/>
    </source>
</evidence>
<dbReference type="EMBL" id="UOEU01001078">
    <property type="protein sequence ID" value="VAW43408.1"/>
    <property type="molecule type" value="Genomic_DNA"/>
</dbReference>
<reference evidence="1" key="1">
    <citation type="submission" date="2018-06" db="EMBL/GenBank/DDBJ databases">
        <authorList>
            <person name="Zhirakovskaya E."/>
        </authorList>
    </citation>
    <scope>NUCLEOTIDE SEQUENCE</scope>
</reference>
<accession>A0A3B0VII1</accession>
<sequence>MIKSFANRRTQALYVTGKAKRFPPDVAKRAARKLEYVDLATKLDDLKVPPGNRLHALKGNRKGQYSISINDQWRICFRFVDGDAYDVEVCDYH</sequence>
<gene>
    <name evidence="1" type="ORF">MNBD_CHLOROFLEXI01-2846</name>
</gene>
<dbReference type="Gene3D" id="3.30.2310.20">
    <property type="entry name" value="RelE-like"/>
    <property type="match status" value="1"/>
</dbReference>
<dbReference type="PANTHER" id="PTHR40266">
    <property type="entry name" value="TOXIN HIGB-1"/>
    <property type="match status" value="1"/>
</dbReference>
<name>A0A3B0VII1_9ZZZZ</name>
<dbReference type="InterPro" id="IPR007711">
    <property type="entry name" value="HigB-1"/>
</dbReference>
<dbReference type="AlphaFoldDB" id="A0A3B0VII1"/>
<dbReference type="PANTHER" id="PTHR40266:SF2">
    <property type="entry name" value="TOXIN HIGB-1"/>
    <property type="match status" value="1"/>
</dbReference>
<dbReference type="InterPro" id="IPR035093">
    <property type="entry name" value="RelE/ParE_toxin_dom_sf"/>
</dbReference>
<organism evidence="1">
    <name type="scientific">hydrothermal vent metagenome</name>
    <dbReference type="NCBI Taxonomy" id="652676"/>
    <lineage>
        <taxon>unclassified sequences</taxon>
        <taxon>metagenomes</taxon>
        <taxon>ecological metagenomes</taxon>
    </lineage>
</organism>
<protein>
    <submittedName>
        <fullName evidence="1">Toxin HigB</fullName>
    </submittedName>
</protein>
<dbReference type="Pfam" id="PF05015">
    <property type="entry name" value="HigB-like_toxin"/>
    <property type="match status" value="1"/>
</dbReference>
<dbReference type="SUPFAM" id="SSF143011">
    <property type="entry name" value="RelE-like"/>
    <property type="match status" value="1"/>
</dbReference>